<organism evidence="2 3">
    <name type="scientific">Candidatus Falkowbacteria bacterium CG1_02_37_44</name>
    <dbReference type="NCBI Taxonomy" id="1805146"/>
    <lineage>
        <taxon>Bacteria</taxon>
        <taxon>Candidatus Falkowiibacteriota</taxon>
    </lineage>
</organism>
<feature type="transmembrane region" description="Helical" evidence="1">
    <location>
        <begin position="361"/>
        <end position="381"/>
    </location>
</feature>
<reference evidence="2 3" key="1">
    <citation type="journal article" date="2016" name="Environ. Microbiol.">
        <title>Genomic resolution of a cold subsurface aquifer community provides metabolic insights for novel microbes adapted to high CO concentrations.</title>
        <authorList>
            <person name="Probst A.J."/>
            <person name="Castelle C.J."/>
            <person name="Singh A."/>
            <person name="Brown C.T."/>
            <person name="Anantharaman K."/>
            <person name="Sharon I."/>
            <person name="Hug L.A."/>
            <person name="Burstein D."/>
            <person name="Emerson J.B."/>
            <person name="Thomas B.C."/>
            <person name="Banfield J.F."/>
        </authorList>
    </citation>
    <scope>NUCLEOTIDE SEQUENCE [LARGE SCALE GENOMIC DNA]</scope>
    <source>
        <strain evidence="2">CG1_02_37_44</strain>
    </source>
</reference>
<feature type="transmembrane region" description="Helical" evidence="1">
    <location>
        <begin position="454"/>
        <end position="477"/>
    </location>
</feature>
<evidence type="ECO:0000313" key="2">
    <source>
        <dbReference type="EMBL" id="OIO08543.1"/>
    </source>
</evidence>
<feature type="transmembrane region" description="Helical" evidence="1">
    <location>
        <begin position="17"/>
        <end position="36"/>
    </location>
</feature>
<proteinExistence type="predicted"/>
<feature type="transmembrane region" description="Helical" evidence="1">
    <location>
        <begin position="206"/>
        <end position="226"/>
    </location>
</feature>
<evidence type="ECO:0008006" key="4">
    <source>
        <dbReference type="Google" id="ProtNLM"/>
    </source>
</evidence>
<feature type="transmembrane region" description="Helical" evidence="1">
    <location>
        <begin position="138"/>
        <end position="157"/>
    </location>
</feature>
<feature type="transmembrane region" description="Helical" evidence="1">
    <location>
        <begin position="278"/>
        <end position="311"/>
    </location>
</feature>
<feature type="transmembrane region" description="Helical" evidence="1">
    <location>
        <begin position="111"/>
        <end position="131"/>
    </location>
</feature>
<accession>A0A1J4TEA9</accession>
<feature type="transmembrane region" description="Helical" evidence="1">
    <location>
        <begin position="520"/>
        <end position="538"/>
    </location>
</feature>
<protein>
    <recommendedName>
        <fullName evidence="4">Glycosyltransferase RgtA/B/C/D-like domain-containing protein</fullName>
    </recommendedName>
</protein>
<feature type="transmembrane region" description="Helical" evidence="1">
    <location>
        <begin position="421"/>
        <end position="445"/>
    </location>
</feature>
<comment type="caution">
    <text evidence="2">The sequence shown here is derived from an EMBL/GenBank/DDBJ whole genome shotgun (WGS) entry which is preliminary data.</text>
</comment>
<name>A0A1J4TEA9_9BACT</name>
<evidence type="ECO:0000256" key="1">
    <source>
        <dbReference type="SAM" id="Phobius"/>
    </source>
</evidence>
<dbReference type="EMBL" id="MNUU01000008">
    <property type="protein sequence ID" value="OIO08543.1"/>
    <property type="molecule type" value="Genomic_DNA"/>
</dbReference>
<dbReference type="AlphaFoldDB" id="A0A1J4TEA9"/>
<dbReference type="Proteomes" id="UP000183192">
    <property type="component" value="Unassembled WGS sequence"/>
</dbReference>
<feature type="transmembrane region" description="Helical" evidence="1">
    <location>
        <begin position="81"/>
        <end position="99"/>
    </location>
</feature>
<sequence length="676" mass="77116">MINENLLKIIKSDITPILLILIGLISFFGSLVYYFYALDNIGVLLTLILTFFSLAIILKKANHNFDPAANNIKLSINAKDWAYLFIYLGLFFIALYILYSSRTADPIASPWQAVPAKFFIIYALATFILLISPANPLFWLKITLHYFLSFSVALIVYKIGYGFDPFIHQAALEVIDKNSYIMPKTFYYTGQYSLEIISHKIFRLPLLYIDKALVPVLASILLPLTVKFSRQKIFNKEHLKPTHLNHGTLYPHTKDLGAGASDNPCAKSAGHSRCGGKLLLLALVIPFSIFIVTVPQNLAYLFLILIILLSLAPINYLKAMAMVSLALAAFFIQPIAGIPAILFLIYYFTENAAIKSVYKKIFYILIFFSTSFILPFLFYLLEKRNANFNSNGNIFTWANFNNLKWPPAITPDSENFILNFVYLYGFNLKFIIILLASVGLFSLVIKKNPLIKKYLFFSATIFLAYILTASLNFNYLISSERSNYADRLLIIGAIFLLPFILESLYLLAYKIKTEASAVKIPLYIFICLLISASLYLSYPRQDKYYNGHGYQTSQSEITAVKYIDSVAKNEFIVLTNQQLSAAALREFGFKKYYKNNIFYYSIPTGDKLYSYYLMMVKNPSRQTMLSAMDFAGADEAYFVINKYWWASAKIVDEAKLSADSWFIINNGDVYIFQYVK</sequence>
<feature type="transmembrane region" description="Helical" evidence="1">
    <location>
        <begin position="323"/>
        <end position="349"/>
    </location>
</feature>
<keyword evidence="1" id="KW-1133">Transmembrane helix</keyword>
<evidence type="ECO:0000313" key="3">
    <source>
        <dbReference type="Proteomes" id="UP000183192"/>
    </source>
</evidence>
<feature type="transmembrane region" description="Helical" evidence="1">
    <location>
        <begin position="489"/>
        <end position="508"/>
    </location>
</feature>
<gene>
    <name evidence="2" type="ORF">AUJ27_00570</name>
</gene>
<keyword evidence="1" id="KW-0472">Membrane</keyword>
<keyword evidence="1" id="KW-0812">Transmembrane</keyword>
<feature type="transmembrane region" description="Helical" evidence="1">
    <location>
        <begin position="42"/>
        <end position="61"/>
    </location>
</feature>